<dbReference type="Proteomes" id="UP000198832">
    <property type="component" value="Unassembled WGS sequence"/>
</dbReference>
<feature type="signal peptide" evidence="1">
    <location>
        <begin position="1"/>
        <end position="26"/>
    </location>
</feature>
<name>A0A1I1GSF4_9ACTN</name>
<keyword evidence="1" id="KW-0732">Signal</keyword>
<sequence>MRPLRTLLGALLVLVVAGSVAPPAMAGPRLHARQSGPAANRLTWSETGSYLLGDSIAAYATDDIAEQRPGWTINAVHGRPVSDLPVLVSNLRAVDRRPSRVVIELGSNQSAGWSKADYEETVRRLPRSTRVLLVTPYKAPWRWGHRAARTTGAYAHWMNQIAAQRPHTCVVPWRSRAKRHPGWLRDGLHPKPAYFSTWADILLKADEACR</sequence>
<evidence type="ECO:0000256" key="1">
    <source>
        <dbReference type="SAM" id="SignalP"/>
    </source>
</evidence>
<dbReference type="Gene3D" id="3.40.50.1110">
    <property type="entry name" value="SGNH hydrolase"/>
    <property type="match status" value="1"/>
</dbReference>
<evidence type="ECO:0008006" key="4">
    <source>
        <dbReference type="Google" id="ProtNLM"/>
    </source>
</evidence>
<keyword evidence="3" id="KW-1185">Reference proteome</keyword>
<protein>
    <recommendedName>
        <fullName evidence="4">Lysophospholipase L1</fullName>
    </recommendedName>
</protein>
<dbReference type="AlphaFoldDB" id="A0A1I1GSF4"/>
<evidence type="ECO:0000313" key="2">
    <source>
        <dbReference type="EMBL" id="SFC14232.1"/>
    </source>
</evidence>
<dbReference type="OrthoDB" id="3790537at2"/>
<dbReference type="STRING" id="574651.SAMN04487968_10447"/>
<reference evidence="2 3" key="1">
    <citation type="submission" date="2016-10" db="EMBL/GenBank/DDBJ databases">
        <authorList>
            <person name="de Groot N.N."/>
        </authorList>
    </citation>
    <scope>NUCLEOTIDE SEQUENCE [LARGE SCALE GENOMIC DNA]</scope>
    <source>
        <strain evidence="2 3">CGMCC 1.7056</strain>
    </source>
</reference>
<accession>A0A1I1GSF4</accession>
<proteinExistence type="predicted"/>
<dbReference type="RefSeq" id="WP_139230046.1">
    <property type="nucleotide sequence ID" value="NZ_FOLB01000004.1"/>
</dbReference>
<dbReference type="InterPro" id="IPR036514">
    <property type="entry name" value="SGNH_hydro_sf"/>
</dbReference>
<evidence type="ECO:0000313" key="3">
    <source>
        <dbReference type="Proteomes" id="UP000198832"/>
    </source>
</evidence>
<dbReference type="SUPFAM" id="SSF52266">
    <property type="entry name" value="SGNH hydrolase"/>
    <property type="match status" value="1"/>
</dbReference>
<gene>
    <name evidence="2" type="ORF">SAMN04487968_10447</name>
</gene>
<feature type="chain" id="PRO_5011623654" description="Lysophospholipase L1" evidence="1">
    <location>
        <begin position="27"/>
        <end position="210"/>
    </location>
</feature>
<organism evidence="2 3">
    <name type="scientific">Nocardioides terrae</name>
    <dbReference type="NCBI Taxonomy" id="574651"/>
    <lineage>
        <taxon>Bacteria</taxon>
        <taxon>Bacillati</taxon>
        <taxon>Actinomycetota</taxon>
        <taxon>Actinomycetes</taxon>
        <taxon>Propionibacteriales</taxon>
        <taxon>Nocardioidaceae</taxon>
        <taxon>Nocardioides</taxon>
    </lineage>
</organism>
<dbReference type="EMBL" id="FOLB01000004">
    <property type="protein sequence ID" value="SFC14232.1"/>
    <property type="molecule type" value="Genomic_DNA"/>
</dbReference>